<reference evidence="1 2" key="1">
    <citation type="journal article" date="2018" name="Sci. Rep.">
        <title>Characterisation of pathogen-specific regions and novel effector candidates in Fusarium oxysporum f. sp. cepae.</title>
        <authorList>
            <person name="Armitage A.D."/>
            <person name="Taylor A."/>
            <person name="Sobczyk M.K."/>
            <person name="Baxter L."/>
            <person name="Greenfield B.P."/>
            <person name="Bates H.J."/>
            <person name="Wilson F."/>
            <person name="Jackson A.C."/>
            <person name="Ott S."/>
            <person name="Harrison R.J."/>
            <person name="Clarkson J.P."/>
        </authorList>
    </citation>
    <scope>NUCLEOTIDE SEQUENCE [LARGE SCALE GENOMIC DNA]</scope>
    <source>
        <strain evidence="1 2">Fo_A13</strain>
    </source>
</reference>
<gene>
    <name evidence="1" type="ORF">BFJ69_g14339</name>
</gene>
<comment type="caution">
    <text evidence="1">The sequence shown here is derived from an EMBL/GenBank/DDBJ whole genome shotgun (WGS) entry which is preliminary data.</text>
</comment>
<evidence type="ECO:0000313" key="1">
    <source>
        <dbReference type="EMBL" id="RKK67622.1"/>
    </source>
</evidence>
<sequence>MTGFEHLPGHLLLGLETGSHMGGFDNLKELLDLFDVDLGIWMTSLGSGVKFQLAQSSDVFASRNGFWYLPAQDYTSVLRLCGALYLDSEGSLGSLGEMIAQCLPGLTSQLSFPDLKVVFKRTAAPVIEGGNTYIDGASEVTLWTELDIGSPKSLGLYFSLLSDRMVITVLSNAVTWSSLKEWMAKQFEDLGDALLSLEEDLAVLISSRGTKKDDKSPAVATATEAAGDLDGISFHKLALTVSKDRDLLGGSVNFKASMPYLVQQGKHAIFELGLSWNPGLYEFKGTFIPAVMDLDDPILDGYMIDHEIWNSPIPLSPNPAPGLSVQRPQMFRCQIHLDEIFIDYTYAGASVSKLKLGGSMTIAGVTTSVEYNRSEHSDWKLQATVEKSIVVDILDKKPETLGDTLQGLLGGDVAAILPDFVRNITFPDFEPDHDHVQLTCTSRAFGVFLSIGKLHVQLDSLGRTRKTRTKKSYSLRG</sequence>
<dbReference type="VEuPathDB" id="FungiDB:FOC1_g10005010"/>
<dbReference type="AlphaFoldDB" id="A0A420MHX5"/>
<evidence type="ECO:0000313" key="2">
    <source>
        <dbReference type="Proteomes" id="UP000285084"/>
    </source>
</evidence>
<protein>
    <submittedName>
        <fullName evidence="1">Uncharacterized protein</fullName>
    </submittedName>
</protein>
<organism evidence="1 2">
    <name type="scientific">Fusarium oxysporum</name>
    <name type="common">Fusarium vascular wilt</name>
    <dbReference type="NCBI Taxonomy" id="5507"/>
    <lineage>
        <taxon>Eukaryota</taxon>
        <taxon>Fungi</taxon>
        <taxon>Dikarya</taxon>
        <taxon>Ascomycota</taxon>
        <taxon>Pezizomycotina</taxon>
        <taxon>Sordariomycetes</taxon>
        <taxon>Hypocreomycetidae</taxon>
        <taxon>Hypocreales</taxon>
        <taxon>Nectriaceae</taxon>
        <taxon>Fusarium</taxon>
        <taxon>Fusarium oxysporum species complex</taxon>
    </lineage>
</organism>
<dbReference type="Proteomes" id="UP000285084">
    <property type="component" value="Unassembled WGS sequence"/>
</dbReference>
<proteinExistence type="predicted"/>
<name>A0A420MHX5_FUSOX</name>
<dbReference type="EMBL" id="MRCX01000221">
    <property type="protein sequence ID" value="RKK67622.1"/>
    <property type="molecule type" value="Genomic_DNA"/>
</dbReference>
<dbReference type="VEuPathDB" id="FungiDB:HZS61_016157"/>
<accession>A0A420MHX5</accession>